<evidence type="ECO:0000256" key="1">
    <source>
        <dbReference type="SAM" id="Coils"/>
    </source>
</evidence>
<name>A0A5S6Q925_TRIMR</name>
<keyword evidence="2" id="KW-1185">Reference proteome</keyword>
<dbReference type="WBParaSite" id="TMUE_1000003821.1">
    <property type="protein sequence ID" value="TMUE_1000003821.1"/>
    <property type="gene ID" value="WBGene00287772"/>
</dbReference>
<evidence type="ECO:0000313" key="3">
    <source>
        <dbReference type="WBParaSite" id="TMUE_1000003821.1"/>
    </source>
</evidence>
<sequence>MDPTAGGCGNYRTAHLTNPFFKMEPWLTALKEITYLSGEDRSMICDVRKKCLVNPLIPPNVQHMIVLVTCVREKYETGRSMTVEDESGSMNCILKVSPVDGPHDYLGALSAGAVLLLSRPYFCCLSRMKLYMILHKSMIERLYWVEYQSQPTGTGTDILASQFLRTQGASPTVLQCCPKNEEQARLIDENDLRNQLKAKMLEKVEKDLEALERRFSGAEETVQELPSSCTIFFAIQSEPLNQ</sequence>
<feature type="coiled-coil region" evidence="1">
    <location>
        <begin position="179"/>
        <end position="221"/>
    </location>
</feature>
<protein>
    <submittedName>
        <fullName evidence="3">Uncharacterized protein</fullName>
    </submittedName>
</protein>
<accession>A0A5S6Q925</accession>
<dbReference type="AlphaFoldDB" id="A0A5S6Q925"/>
<proteinExistence type="predicted"/>
<organism evidence="2 3">
    <name type="scientific">Trichuris muris</name>
    <name type="common">Mouse whipworm</name>
    <dbReference type="NCBI Taxonomy" id="70415"/>
    <lineage>
        <taxon>Eukaryota</taxon>
        <taxon>Metazoa</taxon>
        <taxon>Ecdysozoa</taxon>
        <taxon>Nematoda</taxon>
        <taxon>Enoplea</taxon>
        <taxon>Dorylaimia</taxon>
        <taxon>Trichinellida</taxon>
        <taxon>Trichuridae</taxon>
        <taxon>Trichuris</taxon>
    </lineage>
</organism>
<keyword evidence="1" id="KW-0175">Coiled coil</keyword>
<dbReference type="Proteomes" id="UP000046395">
    <property type="component" value="Unassembled WGS sequence"/>
</dbReference>
<evidence type="ECO:0000313" key="2">
    <source>
        <dbReference type="Proteomes" id="UP000046395"/>
    </source>
</evidence>
<reference evidence="3" key="1">
    <citation type="submission" date="2019-12" db="UniProtKB">
        <authorList>
            <consortium name="WormBaseParasite"/>
        </authorList>
    </citation>
    <scope>IDENTIFICATION</scope>
</reference>